<evidence type="ECO:0008006" key="4">
    <source>
        <dbReference type="Google" id="ProtNLM"/>
    </source>
</evidence>
<reference evidence="2 3" key="1">
    <citation type="journal article" date="2019" name="Int. J. Syst. Evol. Microbiol.">
        <title>The Global Catalogue of Microorganisms (GCM) 10K type strain sequencing project: providing services to taxonomists for standard genome sequencing and annotation.</title>
        <authorList>
            <consortium name="The Broad Institute Genomics Platform"/>
            <consortium name="The Broad Institute Genome Sequencing Center for Infectious Disease"/>
            <person name="Wu L."/>
            <person name="Ma J."/>
        </authorList>
    </citation>
    <scope>NUCLEOTIDE SEQUENCE [LARGE SCALE GENOMIC DNA]</scope>
    <source>
        <strain evidence="2 3">JCM 10696</strain>
    </source>
</reference>
<keyword evidence="3" id="KW-1185">Reference proteome</keyword>
<evidence type="ECO:0000313" key="2">
    <source>
        <dbReference type="EMBL" id="GAA0946713.1"/>
    </source>
</evidence>
<name>A0ABN1QSS3_9ACTN</name>
<evidence type="ECO:0000313" key="3">
    <source>
        <dbReference type="Proteomes" id="UP001500665"/>
    </source>
</evidence>
<dbReference type="RefSeq" id="WP_344239430.1">
    <property type="nucleotide sequence ID" value="NZ_BAAAHH010000006.1"/>
</dbReference>
<feature type="signal peptide" evidence="1">
    <location>
        <begin position="1"/>
        <end position="24"/>
    </location>
</feature>
<organism evidence="2 3">
    <name type="scientific">Actinocorallia libanotica</name>
    <dbReference type="NCBI Taxonomy" id="46162"/>
    <lineage>
        <taxon>Bacteria</taxon>
        <taxon>Bacillati</taxon>
        <taxon>Actinomycetota</taxon>
        <taxon>Actinomycetes</taxon>
        <taxon>Streptosporangiales</taxon>
        <taxon>Thermomonosporaceae</taxon>
        <taxon>Actinocorallia</taxon>
    </lineage>
</organism>
<proteinExistence type="predicted"/>
<sequence length="123" mass="13482">MRRISMIVLLVCGMVTGTAAQAGAAGVTCVPPKAPKACEGVKRCEWGGDPDAVWVEVKGGTRKLALARAARVRANVKAAEVKPRTLSIQARHGRKNKIALSRSYRLKGKHWHYSAKKNCWYVR</sequence>
<comment type="caution">
    <text evidence="2">The sequence shown here is derived from an EMBL/GenBank/DDBJ whole genome shotgun (WGS) entry which is preliminary data.</text>
</comment>
<dbReference type="EMBL" id="BAAAHH010000006">
    <property type="protein sequence ID" value="GAA0946713.1"/>
    <property type="molecule type" value="Genomic_DNA"/>
</dbReference>
<protein>
    <recommendedName>
        <fullName evidence="4">Peptidase inhibitor family I36</fullName>
    </recommendedName>
</protein>
<feature type="chain" id="PRO_5047198296" description="Peptidase inhibitor family I36" evidence="1">
    <location>
        <begin position="25"/>
        <end position="123"/>
    </location>
</feature>
<keyword evidence="1" id="KW-0732">Signal</keyword>
<accession>A0ABN1QSS3</accession>
<gene>
    <name evidence="2" type="ORF">GCM10009550_21590</name>
</gene>
<dbReference type="Proteomes" id="UP001500665">
    <property type="component" value="Unassembled WGS sequence"/>
</dbReference>
<evidence type="ECO:0000256" key="1">
    <source>
        <dbReference type="SAM" id="SignalP"/>
    </source>
</evidence>